<comment type="caution">
    <text evidence="1">The sequence shown here is derived from an EMBL/GenBank/DDBJ whole genome shotgun (WGS) entry which is preliminary data.</text>
</comment>
<protein>
    <submittedName>
        <fullName evidence="1">Uncharacterized protein</fullName>
    </submittedName>
</protein>
<gene>
    <name evidence="1" type="ORF">KME32_36345</name>
</gene>
<dbReference type="EMBL" id="JAHHHN010000084">
    <property type="protein sequence ID" value="MBW4566428.1"/>
    <property type="molecule type" value="Genomic_DNA"/>
</dbReference>
<dbReference type="AlphaFoldDB" id="A0A951Q7T8"/>
<evidence type="ECO:0000313" key="1">
    <source>
        <dbReference type="EMBL" id="MBW4566428.1"/>
    </source>
</evidence>
<name>A0A951Q7T8_9NOST</name>
<accession>A0A951Q7T8</accession>
<proteinExistence type="predicted"/>
<organism evidence="1 2">
    <name type="scientific">Mojavia pulchra JT2-VF2</name>
    <dbReference type="NCBI Taxonomy" id="287848"/>
    <lineage>
        <taxon>Bacteria</taxon>
        <taxon>Bacillati</taxon>
        <taxon>Cyanobacteriota</taxon>
        <taxon>Cyanophyceae</taxon>
        <taxon>Nostocales</taxon>
        <taxon>Nostocaceae</taxon>
    </lineage>
</organism>
<dbReference type="Proteomes" id="UP000715781">
    <property type="component" value="Unassembled WGS sequence"/>
</dbReference>
<reference evidence="1" key="2">
    <citation type="journal article" date="2022" name="Microbiol. Resour. Announc.">
        <title>Metagenome Sequencing to Explore Phylogenomics of Terrestrial Cyanobacteria.</title>
        <authorList>
            <person name="Ward R.D."/>
            <person name="Stajich J.E."/>
            <person name="Johansen J.R."/>
            <person name="Huntemann M."/>
            <person name="Clum A."/>
            <person name="Foster B."/>
            <person name="Foster B."/>
            <person name="Roux S."/>
            <person name="Palaniappan K."/>
            <person name="Varghese N."/>
            <person name="Mukherjee S."/>
            <person name="Reddy T.B.K."/>
            <person name="Daum C."/>
            <person name="Copeland A."/>
            <person name="Chen I.A."/>
            <person name="Ivanova N.N."/>
            <person name="Kyrpides N.C."/>
            <person name="Shapiro N."/>
            <person name="Eloe-Fadrosh E.A."/>
            <person name="Pietrasiak N."/>
        </authorList>
    </citation>
    <scope>NUCLEOTIDE SEQUENCE</scope>
    <source>
        <strain evidence="1">JT2-VF2</strain>
    </source>
</reference>
<evidence type="ECO:0000313" key="2">
    <source>
        <dbReference type="Proteomes" id="UP000715781"/>
    </source>
</evidence>
<reference evidence="1" key="1">
    <citation type="submission" date="2021-05" db="EMBL/GenBank/DDBJ databases">
        <authorList>
            <person name="Pietrasiak N."/>
            <person name="Ward R."/>
            <person name="Stajich J.E."/>
            <person name="Kurbessoian T."/>
        </authorList>
    </citation>
    <scope>NUCLEOTIDE SEQUENCE</scope>
    <source>
        <strain evidence="1">JT2-VF2</strain>
    </source>
</reference>
<sequence>MKNNDRPVLHTGRVRLSGVVTAPHGHSPNCSASGAWKEILISSFVETRFKNVLARTTVLPKVGWFWHHPNSTHVTDEAVALIAYNTNDYKQILIKHNQLTNTLQDLDPVAEVLLLISPVEDFVFGTVSETREMFSTHILFVQKCYGQNSQANLSIAHPNSCAAGTMTSKAYANNVGGRS</sequence>